<name>A0A1G1ZPN4_9BACT</name>
<reference evidence="2 3" key="1">
    <citation type="journal article" date="2016" name="Nat. Commun.">
        <title>Thousands of microbial genomes shed light on interconnected biogeochemical processes in an aquifer system.</title>
        <authorList>
            <person name="Anantharaman K."/>
            <person name="Brown C.T."/>
            <person name="Hug L.A."/>
            <person name="Sharon I."/>
            <person name="Castelle C.J."/>
            <person name="Probst A.J."/>
            <person name="Thomas B.C."/>
            <person name="Singh A."/>
            <person name="Wilkins M.J."/>
            <person name="Karaoz U."/>
            <person name="Brodie E.L."/>
            <person name="Williams K.H."/>
            <person name="Hubbard S.S."/>
            <person name="Banfield J.F."/>
        </authorList>
    </citation>
    <scope>NUCLEOTIDE SEQUENCE [LARGE SCALE GENOMIC DNA]</scope>
</reference>
<dbReference type="AlphaFoldDB" id="A0A1G1ZPN4"/>
<evidence type="ECO:0000313" key="3">
    <source>
        <dbReference type="Proteomes" id="UP000177690"/>
    </source>
</evidence>
<evidence type="ECO:0000256" key="1">
    <source>
        <dbReference type="SAM" id="Phobius"/>
    </source>
</evidence>
<organism evidence="2 3">
    <name type="scientific">Candidatus Harrisonbacteria bacterium RIFCSPLOWO2_02_FULL_41_13b</name>
    <dbReference type="NCBI Taxonomy" id="1798409"/>
    <lineage>
        <taxon>Bacteria</taxon>
        <taxon>Candidatus Harrisoniibacteriota</taxon>
    </lineage>
</organism>
<dbReference type="STRING" id="1798409.A3I24_03815"/>
<dbReference type="InterPro" id="IPR012902">
    <property type="entry name" value="N_methyl_site"/>
</dbReference>
<sequence>MTKGFTLIEVLIYSALVTIILSFSLIVTYQFIEFNDRGKHLRELADNQKFLEQKIYWALQSVSAINSPVAGATSTALSVNKVGYGSNPIVINFSDGAARLSRGGGVYQPVNNDLVLVQDLSFHQFTFSGVPAIKIMGTLYDAFTSTTAAIDTTILTR</sequence>
<proteinExistence type="predicted"/>
<gene>
    <name evidence="2" type="ORF">A3I24_03815</name>
</gene>
<dbReference type="Pfam" id="PF07963">
    <property type="entry name" value="N_methyl"/>
    <property type="match status" value="1"/>
</dbReference>
<protein>
    <recommendedName>
        <fullName evidence="4">Prepilin-type N-terminal cleavage/methylation domain-containing protein</fullName>
    </recommendedName>
</protein>
<comment type="caution">
    <text evidence="2">The sequence shown here is derived from an EMBL/GenBank/DDBJ whole genome shotgun (WGS) entry which is preliminary data.</text>
</comment>
<evidence type="ECO:0008006" key="4">
    <source>
        <dbReference type="Google" id="ProtNLM"/>
    </source>
</evidence>
<keyword evidence="1" id="KW-0812">Transmembrane</keyword>
<accession>A0A1G1ZPN4</accession>
<dbReference type="Proteomes" id="UP000177690">
    <property type="component" value="Unassembled WGS sequence"/>
</dbReference>
<dbReference type="EMBL" id="MHJL01000038">
    <property type="protein sequence ID" value="OGY66653.1"/>
    <property type="molecule type" value="Genomic_DNA"/>
</dbReference>
<keyword evidence="1" id="KW-0472">Membrane</keyword>
<feature type="transmembrane region" description="Helical" evidence="1">
    <location>
        <begin position="12"/>
        <end position="32"/>
    </location>
</feature>
<keyword evidence="1" id="KW-1133">Transmembrane helix</keyword>
<evidence type="ECO:0000313" key="2">
    <source>
        <dbReference type="EMBL" id="OGY66653.1"/>
    </source>
</evidence>